<evidence type="ECO:0000256" key="1">
    <source>
        <dbReference type="SAM" id="MobiDB-lite"/>
    </source>
</evidence>
<dbReference type="Gene3D" id="3.10.450.50">
    <property type="match status" value="1"/>
</dbReference>
<dbReference type="OrthoDB" id="570299at2"/>
<dbReference type="EMBL" id="MWPV01000001">
    <property type="protein sequence ID" value="OUL58774.1"/>
    <property type="molecule type" value="Genomic_DNA"/>
</dbReference>
<organism evidence="2 3">
    <name type="scientific">Pseudoalteromonas ulvae</name>
    <dbReference type="NCBI Taxonomy" id="107327"/>
    <lineage>
        <taxon>Bacteria</taxon>
        <taxon>Pseudomonadati</taxon>
        <taxon>Pseudomonadota</taxon>
        <taxon>Gammaproteobacteria</taxon>
        <taxon>Alteromonadales</taxon>
        <taxon>Pseudoalteromonadaceae</taxon>
        <taxon>Pseudoalteromonas</taxon>
    </lineage>
</organism>
<sequence>MSKFFYRGKPDIMGKHNQGTYQPNPKVKFGSAEHPLQLTVQTKQRHDEVQAMAEQHQLIAQISIDATLPEDISALTLTVNKPTTQIVEKTPERNDPCTCGSGKKYKKCCA</sequence>
<dbReference type="RefSeq" id="WP_086742153.1">
    <property type="nucleotide sequence ID" value="NZ_MWPV01000001.1"/>
</dbReference>
<feature type="region of interest" description="Disordered" evidence="1">
    <location>
        <begin position="1"/>
        <end position="22"/>
    </location>
</feature>
<dbReference type="PANTHER" id="PTHR33747">
    <property type="entry name" value="UPF0225 PROTEIN SCO1677"/>
    <property type="match status" value="1"/>
</dbReference>
<keyword evidence="3" id="KW-1185">Reference proteome</keyword>
<reference evidence="2 3" key="1">
    <citation type="submission" date="2017-02" db="EMBL/GenBank/DDBJ databases">
        <title>Pseudoalteromonas ulvae TC14 Genome.</title>
        <authorList>
            <person name="Molmeret M."/>
        </authorList>
    </citation>
    <scope>NUCLEOTIDE SEQUENCE [LARGE SCALE GENOMIC DNA]</scope>
    <source>
        <strain evidence="2">TC14</strain>
    </source>
</reference>
<name>A0A244CT61_PSEDV</name>
<protein>
    <submittedName>
        <fullName evidence="2">Zinc chelation protein SecC</fullName>
    </submittedName>
</protein>
<accession>A0A244CT61</accession>
<dbReference type="Pfam" id="PF02810">
    <property type="entry name" value="SEC-C"/>
    <property type="match status" value="1"/>
</dbReference>
<dbReference type="PANTHER" id="PTHR33747:SF1">
    <property type="entry name" value="ADENYLATE CYCLASE-ASSOCIATED CAP C-TERMINAL DOMAIN-CONTAINING PROTEIN"/>
    <property type="match status" value="1"/>
</dbReference>
<dbReference type="AlphaFoldDB" id="A0A244CT61"/>
<evidence type="ECO:0000313" key="3">
    <source>
        <dbReference type="Proteomes" id="UP000194841"/>
    </source>
</evidence>
<evidence type="ECO:0000313" key="2">
    <source>
        <dbReference type="EMBL" id="OUL58774.1"/>
    </source>
</evidence>
<dbReference type="SUPFAM" id="SSF103642">
    <property type="entry name" value="Sec-C motif"/>
    <property type="match status" value="1"/>
</dbReference>
<dbReference type="Proteomes" id="UP000194841">
    <property type="component" value="Unassembled WGS sequence"/>
</dbReference>
<dbReference type="InterPro" id="IPR004027">
    <property type="entry name" value="SEC_C_motif"/>
</dbReference>
<proteinExistence type="predicted"/>
<comment type="caution">
    <text evidence="2">The sequence shown here is derived from an EMBL/GenBank/DDBJ whole genome shotgun (WGS) entry which is preliminary data.</text>
</comment>
<dbReference type="InterPro" id="IPR026368">
    <property type="entry name" value="SWIM_PBPRA1643"/>
</dbReference>
<gene>
    <name evidence="2" type="ORF">B1199_00345</name>
</gene>
<dbReference type="NCBIfam" id="TIGR04102">
    <property type="entry name" value="SWIM_PBPRA1643"/>
    <property type="match status" value="1"/>
</dbReference>